<name>A0A3M7Q7T5_BRAPC</name>
<feature type="compositionally biased region" description="Polar residues" evidence="1">
    <location>
        <begin position="1"/>
        <end position="13"/>
    </location>
</feature>
<dbReference type="AlphaFoldDB" id="A0A3M7Q7T5"/>
<feature type="compositionally biased region" description="Basic and acidic residues" evidence="1">
    <location>
        <begin position="170"/>
        <end position="183"/>
    </location>
</feature>
<evidence type="ECO:0000313" key="3">
    <source>
        <dbReference type="Proteomes" id="UP000276133"/>
    </source>
</evidence>
<accession>A0A3M7Q7T5</accession>
<evidence type="ECO:0000313" key="2">
    <source>
        <dbReference type="EMBL" id="RNA07517.1"/>
    </source>
</evidence>
<organism evidence="2 3">
    <name type="scientific">Brachionus plicatilis</name>
    <name type="common">Marine rotifer</name>
    <name type="synonym">Brachionus muelleri</name>
    <dbReference type="NCBI Taxonomy" id="10195"/>
    <lineage>
        <taxon>Eukaryota</taxon>
        <taxon>Metazoa</taxon>
        <taxon>Spiralia</taxon>
        <taxon>Gnathifera</taxon>
        <taxon>Rotifera</taxon>
        <taxon>Eurotatoria</taxon>
        <taxon>Monogononta</taxon>
        <taxon>Pseudotrocha</taxon>
        <taxon>Ploima</taxon>
        <taxon>Brachionidae</taxon>
        <taxon>Brachionus</taxon>
    </lineage>
</organism>
<dbReference type="Proteomes" id="UP000276133">
    <property type="component" value="Unassembled WGS sequence"/>
</dbReference>
<gene>
    <name evidence="2" type="ORF">BpHYR1_035721</name>
</gene>
<feature type="compositionally biased region" description="Basic and acidic residues" evidence="1">
    <location>
        <begin position="191"/>
        <end position="201"/>
    </location>
</feature>
<protein>
    <submittedName>
        <fullName evidence="2">Uncharacterized protein</fullName>
    </submittedName>
</protein>
<proteinExistence type="predicted"/>
<feature type="region of interest" description="Disordered" evidence="1">
    <location>
        <begin position="1"/>
        <end position="37"/>
    </location>
</feature>
<dbReference type="EMBL" id="REGN01007011">
    <property type="protein sequence ID" value="RNA07517.1"/>
    <property type="molecule type" value="Genomic_DNA"/>
</dbReference>
<evidence type="ECO:0000256" key="1">
    <source>
        <dbReference type="SAM" id="MobiDB-lite"/>
    </source>
</evidence>
<comment type="caution">
    <text evidence="2">The sequence shown here is derived from an EMBL/GenBank/DDBJ whole genome shotgun (WGS) entry which is preliminary data.</text>
</comment>
<sequence>MNPDRQVSLQHNGAATKRTAERENTFGNKQRGTGRPRKIARREEIGEEDFVGEASVMTTRLQYPININIRLYNGTPGEHFEQWLAEFKTKTSRIDENSQMVKKAYPMITDPLVLEKLKLENFLRGLSHDLAVMVRERKPTDLQEGLRFAEICEVDKGTKKKEQLFVNEIKPEKHDSEGGDKQRINQSTSKADTKKNNDSKNLENNLSTLYHKINKQIRYKPTLSK</sequence>
<keyword evidence="3" id="KW-1185">Reference proteome</keyword>
<reference evidence="2 3" key="1">
    <citation type="journal article" date="2018" name="Sci. Rep.">
        <title>Genomic signatures of local adaptation to the degree of environmental predictability in rotifers.</title>
        <authorList>
            <person name="Franch-Gras L."/>
            <person name="Hahn C."/>
            <person name="Garcia-Roger E.M."/>
            <person name="Carmona M.J."/>
            <person name="Serra M."/>
            <person name="Gomez A."/>
        </authorList>
    </citation>
    <scope>NUCLEOTIDE SEQUENCE [LARGE SCALE GENOMIC DNA]</scope>
    <source>
        <strain evidence="2">HYR1</strain>
    </source>
</reference>
<feature type="region of interest" description="Disordered" evidence="1">
    <location>
        <begin position="170"/>
        <end position="207"/>
    </location>
</feature>